<dbReference type="EMBL" id="VFON01000001">
    <property type="protein sequence ID" value="TQL42995.1"/>
    <property type="molecule type" value="Genomic_DNA"/>
</dbReference>
<dbReference type="OrthoDB" id="9801699at2"/>
<comment type="caution">
    <text evidence="3">The sequence shown here is derived from an EMBL/GenBank/DDBJ whole genome shotgun (WGS) entry which is preliminary data.</text>
</comment>
<proteinExistence type="predicted"/>
<evidence type="ECO:0000259" key="2">
    <source>
        <dbReference type="Pfam" id="PF01266"/>
    </source>
</evidence>
<dbReference type="Gene3D" id="3.30.9.10">
    <property type="entry name" value="D-Amino Acid Oxidase, subunit A, domain 2"/>
    <property type="match status" value="1"/>
</dbReference>
<dbReference type="SUPFAM" id="SSF54373">
    <property type="entry name" value="FAD-linked reductases, C-terminal domain"/>
    <property type="match status" value="1"/>
</dbReference>
<dbReference type="InterPro" id="IPR036188">
    <property type="entry name" value="FAD/NAD-bd_sf"/>
</dbReference>
<sequence>MTEENRMTLLTLDPLSTDLEQGDRALRDYEAVSEALRGAPLDGLDGLRVLIVGGGIVGLMSAYYASEAGADVTVLESRALGGAASGRNAGGIYANGRDIGEVALARVSMDLWAELGERGLDVKFRRKGHTIVAMNGTELSLLQRARDIYERAGVPIELREGSEAVAELPLVNPGIAGALFSPHDGQGYPFTATTSLRKAVVNRGGKVETFAHVERLIERQGRVTGVTTADAEYEADVVLIAAGPWTTELGRHVGAELPVRPRRSQLTATERLPVKGDFPFVSGNRVYARQTHADNILIGGGGPWEENGYHTTTTRQALDVYGTYMTEMFPGLSRVPIIRAFAGTVELTPDHYPLLGKVPGVPGLWVSAGYNGHGFGLSAAAGRMFAELLKHEVRGTETPAALLEALTDYAPGRFAKN</sequence>
<dbReference type="Pfam" id="PF01266">
    <property type="entry name" value="DAO"/>
    <property type="match status" value="1"/>
</dbReference>
<dbReference type="AlphaFoldDB" id="A0A542Y4I6"/>
<name>A0A542Y4I6_9MICO</name>
<dbReference type="InterPro" id="IPR006076">
    <property type="entry name" value="FAD-dep_OxRdtase"/>
</dbReference>
<dbReference type="PANTHER" id="PTHR13847">
    <property type="entry name" value="SARCOSINE DEHYDROGENASE-RELATED"/>
    <property type="match status" value="1"/>
</dbReference>
<evidence type="ECO:0000313" key="3">
    <source>
        <dbReference type="EMBL" id="TQL42995.1"/>
    </source>
</evidence>
<dbReference type="GO" id="GO:0005737">
    <property type="term" value="C:cytoplasm"/>
    <property type="evidence" value="ECO:0007669"/>
    <property type="project" value="TreeGrafter"/>
</dbReference>
<accession>A0A542Y4I6</accession>
<protein>
    <submittedName>
        <fullName evidence="3">Sarcosine oxidase subunit beta</fullName>
    </submittedName>
</protein>
<dbReference type="RefSeq" id="WP_141886373.1">
    <property type="nucleotide sequence ID" value="NZ_BAAAUY010000005.1"/>
</dbReference>
<organism evidence="3 4">
    <name type="scientific">Leucobacter komagatae</name>
    <dbReference type="NCBI Taxonomy" id="55969"/>
    <lineage>
        <taxon>Bacteria</taxon>
        <taxon>Bacillati</taxon>
        <taxon>Actinomycetota</taxon>
        <taxon>Actinomycetes</taxon>
        <taxon>Micrococcales</taxon>
        <taxon>Microbacteriaceae</taxon>
        <taxon>Leucobacter</taxon>
    </lineage>
</organism>
<keyword evidence="4" id="KW-1185">Reference proteome</keyword>
<feature type="domain" description="FAD dependent oxidoreductase" evidence="2">
    <location>
        <begin position="48"/>
        <end position="388"/>
    </location>
</feature>
<keyword evidence="1" id="KW-0560">Oxidoreductase</keyword>
<reference evidence="3 4" key="1">
    <citation type="submission" date="2019-06" db="EMBL/GenBank/DDBJ databases">
        <title>Sequencing the genomes of 1000 actinobacteria strains.</title>
        <authorList>
            <person name="Klenk H.-P."/>
        </authorList>
    </citation>
    <scope>NUCLEOTIDE SEQUENCE [LARGE SCALE GENOMIC DNA]</scope>
    <source>
        <strain evidence="3 4">DSM 8803</strain>
    </source>
</reference>
<dbReference type="SUPFAM" id="SSF51905">
    <property type="entry name" value="FAD/NAD(P)-binding domain"/>
    <property type="match status" value="1"/>
</dbReference>
<dbReference type="Proteomes" id="UP000319094">
    <property type="component" value="Unassembled WGS sequence"/>
</dbReference>
<dbReference type="Gene3D" id="3.50.50.60">
    <property type="entry name" value="FAD/NAD(P)-binding domain"/>
    <property type="match status" value="1"/>
</dbReference>
<gene>
    <name evidence="3" type="ORF">FB468_1007</name>
</gene>
<evidence type="ECO:0000256" key="1">
    <source>
        <dbReference type="ARBA" id="ARBA00023002"/>
    </source>
</evidence>
<dbReference type="PANTHER" id="PTHR13847:SF287">
    <property type="entry name" value="FAD-DEPENDENT OXIDOREDUCTASE DOMAIN-CONTAINING PROTEIN 1"/>
    <property type="match status" value="1"/>
</dbReference>
<dbReference type="GO" id="GO:0016491">
    <property type="term" value="F:oxidoreductase activity"/>
    <property type="evidence" value="ECO:0007669"/>
    <property type="project" value="UniProtKB-KW"/>
</dbReference>
<evidence type="ECO:0000313" key="4">
    <source>
        <dbReference type="Proteomes" id="UP000319094"/>
    </source>
</evidence>